<dbReference type="EMBL" id="BK015595">
    <property type="protein sequence ID" value="DAE14851.1"/>
    <property type="molecule type" value="Genomic_DNA"/>
</dbReference>
<organism evidence="1">
    <name type="scientific">Podoviridae sp. ctUT63</name>
    <dbReference type="NCBI Taxonomy" id="2825253"/>
    <lineage>
        <taxon>Viruses</taxon>
        <taxon>Duplodnaviria</taxon>
        <taxon>Heunggongvirae</taxon>
        <taxon>Uroviricota</taxon>
        <taxon>Caudoviricetes</taxon>
    </lineage>
</organism>
<evidence type="ECO:0000313" key="1">
    <source>
        <dbReference type="EMBL" id="DAE14851.1"/>
    </source>
</evidence>
<proteinExistence type="predicted"/>
<sequence length="137" mass="16068">MAEQRKAFVFALPYDTRLDMIQQFLRIYNGYLDSKGKSLITERTINLLSFYINYGYSDDTRAKYMDCHGQKESYIAVLNNELKRGGFLVDKKNGNFRTRELSIEMRSLRNYFVLDGEGDDTRVMGFVFKRNKLDIDG</sequence>
<reference evidence="1" key="1">
    <citation type="journal article" date="2021" name="Proc. Natl. Acad. Sci. U.S.A.">
        <title>A Catalog of Tens of Thousands of Viruses from Human Metagenomes Reveals Hidden Associations with Chronic Diseases.</title>
        <authorList>
            <person name="Tisza M.J."/>
            <person name="Buck C.B."/>
        </authorList>
    </citation>
    <scope>NUCLEOTIDE SEQUENCE</scope>
    <source>
        <strain evidence="1">CtUT63</strain>
    </source>
</reference>
<accession>A0A8S5Q7U1</accession>
<protein>
    <submittedName>
        <fullName evidence="1">Uncharacterized protein</fullName>
    </submittedName>
</protein>
<name>A0A8S5Q7U1_9CAUD</name>